<reference evidence="3" key="1">
    <citation type="submission" date="2021-12" db="EMBL/GenBank/DDBJ databases">
        <title>Curvularia clavata genome.</title>
        <authorList>
            <person name="Cao Y."/>
        </authorList>
    </citation>
    <scope>NUCLEOTIDE SEQUENCE</scope>
    <source>
        <strain evidence="3">Yc1106</strain>
    </source>
</reference>
<dbReference type="AlphaFoldDB" id="A0A9Q8ZFN9"/>
<keyword evidence="4" id="KW-1185">Reference proteome</keyword>
<dbReference type="Proteomes" id="UP001056012">
    <property type="component" value="Chromosome 7"/>
</dbReference>
<dbReference type="EMBL" id="CP089280">
    <property type="protein sequence ID" value="USP81360.1"/>
    <property type="molecule type" value="Genomic_DNA"/>
</dbReference>
<dbReference type="InterPro" id="IPR041157">
    <property type="entry name" value="PUD1/2"/>
</dbReference>
<organism evidence="3 4">
    <name type="scientific">Curvularia clavata</name>
    <dbReference type="NCBI Taxonomy" id="95742"/>
    <lineage>
        <taxon>Eukaryota</taxon>
        <taxon>Fungi</taxon>
        <taxon>Dikarya</taxon>
        <taxon>Ascomycota</taxon>
        <taxon>Pezizomycotina</taxon>
        <taxon>Dothideomycetes</taxon>
        <taxon>Pleosporomycetidae</taxon>
        <taxon>Pleosporales</taxon>
        <taxon>Pleosporineae</taxon>
        <taxon>Pleosporaceae</taxon>
        <taxon>Curvularia</taxon>
    </lineage>
</organism>
<feature type="domain" description="Up-regulated in Daf-2" evidence="2">
    <location>
        <begin position="24"/>
        <end position="206"/>
    </location>
</feature>
<dbReference type="VEuPathDB" id="FungiDB:yc1106_08634"/>
<feature type="chain" id="PRO_5040436102" description="Up-regulated in Daf-2 domain-containing protein" evidence="1">
    <location>
        <begin position="22"/>
        <end position="217"/>
    </location>
</feature>
<evidence type="ECO:0000259" key="2">
    <source>
        <dbReference type="Pfam" id="PF18457"/>
    </source>
</evidence>
<sequence length="217" mass="24627">MRLSGISKLLFFLCWLPLALCVKKREAYITIHNNTPDIITSASVSHKYSDNYKNQAEWENLRPGFKSHVIRRVEYNTGPLTLGRDWWFVTYHRKQAGSERPNQLLMWYSDPTNFRNIIDFLEDKAPLLIKTAIKAAKGSNPALLPAAKAAQIVSKAMCEVLFNTEKTDGFKQHILREEDVGEITTIVINADNTITFKSPSGNSETVTSTKWIDAEHA</sequence>
<gene>
    <name evidence="3" type="ORF">yc1106_08634</name>
</gene>
<dbReference type="Pfam" id="PF18457">
    <property type="entry name" value="PUD1_2"/>
    <property type="match status" value="1"/>
</dbReference>
<dbReference type="PANTHER" id="PTHR31557:SF1">
    <property type="entry name" value="UP-REGULATED IN DAF-2 DOMAIN-CONTAINING PROTEIN"/>
    <property type="match status" value="1"/>
</dbReference>
<feature type="signal peptide" evidence="1">
    <location>
        <begin position="1"/>
        <end position="21"/>
    </location>
</feature>
<dbReference type="Gene3D" id="2.60.40.3820">
    <property type="match status" value="2"/>
</dbReference>
<name>A0A9Q8ZFN9_CURCL</name>
<evidence type="ECO:0000313" key="4">
    <source>
        <dbReference type="Proteomes" id="UP001056012"/>
    </source>
</evidence>
<accession>A0A9Q8ZFN9</accession>
<dbReference type="PANTHER" id="PTHR31557">
    <property type="entry name" value="5C820-RELATED-RELATED"/>
    <property type="match status" value="1"/>
</dbReference>
<evidence type="ECO:0000313" key="3">
    <source>
        <dbReference type="EMBL" id="USP81360.1"/>
    </source>
</evidence>
<keyword evidence="1" id="KW-0732">Signal</keyword>
<evidence type="ECO:0000256" key="1">
    <source>
        <dbReference type="SAM" id="SignalP"/>
    </source>
</evidence>
<proteinExistence type="predicted"/>
<protein>
    <recommendedName>
        <fullName evidence="2">Up-regulated in Daf-2 domain-containing protein</fullName>
    </recommendedName>
</protein>
<dbReference type="OrthoDB" id="5785880at2759"/>